<evidence type="ECO:0000256" key="9">
    <source>
        <dbReference type="RuleBase" id="RU368004"/>
    </source>
</evidence>
<dbReference type="Proteomes" id="UP000267029">
    <property type="component" value="Unassembled WGS sequence"/>
</dbReference>
<accession>A0A0R3U8M3</accession>
<dbReference type="GO" id="GO:0005737">
    <property type="term" value="C:cytoplasm"/>
    <property type="evidence" value="ECO:0007669"/>
    <property type="project" value="UniProtKB-SubCell"/>
</dbReference>
<comment type="function">
    <text evidence="9">Adenosyl-L-methionine (AdoMet)-dependent tRNA (uracil-O(2)-)-methyltransferase.</text>
</comment>
<name>A0A0R3U8M3_MESCO</name>
<organism evidence="10 11">
    <name type="scientific">Mesocestoides corti</name>
    <name type="common">Flatworm</name>
    <dbReference type="NCBI Taxonomy" id="53468"/>
    <lineage>
        <taxon>Eukaryota</taxon>
        <taxon>Metazoa</taxon>
        <taxon>Spiralia</taxon>
        <taxon>Lophotrochozoa</taxon>
        <taxon>Platyhelminthes</taxon>
        <taxon>Cestoda</taxon>
        <taxon>Eucestoda</taxon>
        <taxon>Cyclophyllidea</taxon>
        <taxon>Mesocestoididae</taxon>
        <taxon>Mesocestoides</taxon>
    </lineage>
</organism>
<keyword evidence="5 9" id="KW-0808">Transferase</keyword>
<dbReference type="GO" id="GO:0030488">
    <property type="term" value="P:tRNA methylation"/>
    <property type="evidence" value="ECO:0007669"/>
    <property type="project" value="UniProtKB-UniRule"/>
</dbReference>
<evidence type="ECO:0000256" key="6">
    <source>
        <dbReference type="ARBA" id="ARBA00022691"/>
    </source>
</evidence>
<evidence type="ECO:0000313" key="10">
    <source>
        <dbReference type="EMBL" id="VDD77236.1"/>
    </source>
</evidence>
<evidence type="ECO:0000256" key="2">
    <source>
        <dbReference type="ARBA" id="ARBA00009056"/>
    </source>
</evidence>
<dbReference type="EMBL" id="UXSR01000688">
    <property type="protein sequence ID" value="VDD77236.1"/>
    <property type="molecule type" value="Genomic_DNA"/>
</dbReference>
<dbReference type="AlphaFoldDB" id="A0A0R3U8M3"/>
<dbReference type="EC" id="2.1.1.211" evidence="9"/>
<evidence type="ECO:0000256" key="1">
    <source>
        <dbReference type="ARBA" id="ARBA00004496"/>
    </source>
</evidence>
<keyword evidence="3 9" id="KW-0963">Cytoplasm</keyword>
<keyword evidence="7 9" id="KW-0819">tRNA processing</keyword>
<keyword evidence="4 9" id="KW-0489">Methyltransferase</keyword>
<dbReference type="OrthoDB" id="10047021at2759"/>
<dbReference type="STRING" id="53468.A0A0R3U8M3"/>
<protein>
    <recommendedName>
        <fullName evidence="9">tRNA (uracil-O(2)-)-methyltransferase</fullName>
        <ecNumber evidence="9">2.1.1.211</ecNumber>
    </recommendedName>
</protein>
<comment type="similarity">
    <text evidence="2 9">Belongs to the TRM44 family.</text>
</comment>
<comment type="subcellular location">
    <subcellularLocation>
        <location evidence="1 9">Cytoplasm</location>
    </subcellularLocation>
</comment>
<reference evidence="10 11" key="1">
    <citation type="submission" date="2018-10" db="EMBL/GenBank/DDBJ databases">
        <authorList>
            <consortium name="Pathogen Informatics"/>
        </authorList>
    </citation>
    <scope>NUCLEOTIDE SEQUENCE [LARGE SCALE GENOMIC DNA]</scope>
</reference>
<dbReference type="GO" id="GO:0141101">
    <property type="term" value="F:tRNA(Ser) (uridine(44)-2'-O-)-methyltransferase activity"/>
    <property type="evidence" value="ECO:0007669"/>
    <property type="project" value="UniProtKB-EC"/>
</dbReference>
<evidence type="ECO:0000313" key="11">
    <source>
        <dbReference type="Proteomes" id="UP000267029"/>
    </source>
</evidence>
<keyword evidence="6 9" id="KW-0949">S-adenosyl-L-methionine</keyword>
<dbReference type="PANTHER" id="PTHR21210:SF0">
    <property type="entry name" value="TRNA (URACIL-O(2)-)-METHYLTRANSFERASE-RELATED"/>
    <property type="match status" value="1"/>
</dbReference>
<proteinExistence type="inferred from homology"/>
<evidence type="ECO:0000256" key="5">
    <source>
        <dbReference type="ARBA" id="ARBA00022679"/>
    </source>
</evidence>
<dbReference type="PANTHER" id="PTHR21210">
    <property type="entry name" value="TRNA (URACIL-O(2)-)-METHYLTRANSFERASE-RELATED"/>
    <property type="match status" value="1"/>
</dbReference>
<evidence type="ECO:0000256" key="3">
    <source>
        <dbReference type="ARBA" id="ARBA00022490"/>
    </source>
</evidence>
<sequence>MLDSVLKVWIYKPHVIHKQVYGSRVTILSDSSIVRTIYPKLHTRLESFEEQIVESASVFPRTEWSAGLFSADWLKTVLQVKLNSWLSQKISNSPPSLLLVDLNCYQLCYKHLKDRYAKWIASFWCERTDPEKFIHEDIGIAAYLLVLLLFMAKHRTYASFRRCWLRKWPARLSLDIRGSESYEGIGIDVRKRSIWDQFPDAVKKNLIEKTLNPQTHPGFPEATWLIGNHSDELTPWLPVLATRSNHHCCAFVIPCCPFSLFHKFDAGKHRHHEIPDVGSEEGFWRGRYREYVAYLQGSFETCGFVPEVDILRIPSTKRLCIIGRELRETTIGWEKRKENVEAMVLSECGTQFKPRERDAGQSVGCLSAEEREIIGMKVFKRLLQLCPPSEVIQTYDGRRWNPGGCLSLKEASQMIDPTLLAKMKLFKGGLQAVLRSQHQTFMVTGAGIRLRFDPSRQHQIDSVKSDKPRKTKRCWMEANHPDGCPYPPSLCYFAHESEQLLIKQTPY</sequence>
<evidence type="ECO:0000256" key="7">
    <source>
        <dbReference type="ARBA" id="ARBA00022694"/>
    </source>
</evidence>
<comment type="catalytic activity">
    <reaction evidence="8 9">
        <text>uridine(44) in tRNA(Ser) + S-adenosyl-L-methionine = 2'-O-methyluridine(44) in tRNA(Ser) + S-adenosyl-L-homocysteine + H(+)</text>
        <dbReference type="Rhea" id="RHEA:43100"/>
        <dbReference type="Rhea" id="RHEA-COMP:10339"/>
        <dbReference type="Rhea" id="RHEA-COMP:10340"/>
        <dbReference type="ChEBI" id="CHEBI:15378"/>
        <dbReference type="ChEBI" id="CHEBI:57856"/>
        <dbReference type="ChEBI" id="CHEBI:59789"/>
        <dbReference type="ChEBI" id="CHEBI:65315"/>
        <dbReference type="ChEBI" id="CHEBI:74478"/>
        <dbReference type="EC" id="2.1.1.211"/>
    </reaction>
</comment>
<keyword evidence="11" id="KW-1185">Reference proteome</keyword>
<evidence type="ECO:0000256" key="8">
    <source>
        <dbReference type="ARBA" id="ARBA00047957"/>
    </source>
</evidence>
<dbReference type="Pfam" id="PF07757">
    <property type="entry name" value="AdoMet_MTase"/>
    <property type="match status" value="1"/>
</dbReference>
<dbReference type="InterPro" id="IPR011671">
    <property type="entry name" value="tRNA_uracil_MeTrfase"/>
</dbReference>
<evidence type="ECO:0000256" key="4">
    <source>
        <dbReference type="ARBA" id="ARBA00022603"/>
    </source>
</evidence>
<gene>
    <name evidence="10" type="ORF">MCOS_LOCUS3239</name>
</gene>